<comment type="caution">
    <text evidence="1">The sequence shown here is derived from an EMBL/GenBank/DDBJ whole genome shotgun (WGS) entry which is preliminary data.</text>
</comment>
<name>A0AAV8YUA4_9CUCU</name>
<proteinExistence type="predicted"/>
<organism evidence="1 2">
    <name type="scientific">Aromia moschata</name>
    <dbReference type="NCBI Taxonomy" id="1265417"/>
    <lineage>
        <taxon>Eukaryota</taxon>
        <taxon>Metazoa</taxon>
        <taxon>Ecdysozoa</taxon>
        <taxon>Arthropoda</taxon>
        <taxon>Hexapoda</taxon>
        <taxon>Insecta</taxon>
        <taxon>Pterygota</taxon>
        <taxon>Neoptera</taxon>
        <taxon>Endopterygota</taxon>
        <taxon>Coleoptera</taxon>
        <taxon>Polyphaga</taxon>
        <taxon>Cucujiformia</taxon>
        <taxon>Chrysomeloidea</taxon>
        <taxon>Cerambycidae</taxon>
        <taxon>Cerambycinae</taxon>
        <taxon>Callichromatini</taxon>
        <taxon>Aromia</taxon>
    </lineage>
</organism>
<dbReference type="AlphaFoldDB" id="A0AAV8YUA4"/>
<gene>
    <name evidence="1" type="ORF">NQ318_011354</name>
</gene>
<dbReference type="Proteomes" id="UP001162162">
    <property type="component" value="Unassembled WGS sequence"/>
</dbReference>
<evidence type="ECO:0000313" key="2">
    <source>
        <dbReference type="Proteomes" id="UP001162162"/>
    </source>
</evidence>
<dbReference type="EMBL" id="JAPWTK010000045">
    <property type="protein sequence ID" value="KAJ8954664.1"/>
    <property type="molecule type" value="Genomic_DNA"/>
</dbReference>
<evidence type="ECO:0008006" key="3">
    <source>
        <dbReference type="Google" id="ProtNLM"/>
    </source>
</evidence>
<reference evidence="1" key="1">
    <citation type="journal article" date="2023" name="Insect Mol. Biol.">
        <title>Genome sequencing provides insights into the evolution of gene families encoding plant cell wall-degrading enzymes in longhorned beetles.</title>
        <authorList>
            <person name="Shin N.R."/>
            <person name="Okamura Y."/>
            <person name="Kirsch R."/>
            <person name="Pauchet Y."/>
        </authorList>
    </citation>
    <scope>NUCLEOTIDE SEQUENCE</scope>
    <source>
        <strain evidence="1">AMC_N1</strain>
    </source>
</reference>
<keyword evidence="2" id="KW-1185">Reference proteome</keyword>
<accession>A0AAV8YUA4</accession>
<sequence>MDPQLTFHIFLEQGKNQVFLINKFGQNERIDRRKAWILKLRIGKPVNKFMKVCSLHFAEEDYFYQFFALLLAAQVQIYSSK</sequence>
<evidence type="ECO:0000313" key="1">
    <source>
        <dbReference type="EMBL" id="KAJ8954664.1"/>
    </source>
</evidence>
<protein>
    <recommendedName>
        <fullName evidence="3">THAP-type domain-containing protein</fullName>
    </recommendedName>
</protein>